<keyword evidence="4" id="KW-1015">Disulfide bond</keyword>
<dbReference type="EMBL" id="MHTX01000033">
    <property type="protein sequence ID" value="OHA67789.1"/>
    <property type="molecule type" value="Genomic_DNA"/>
</dbReference>
<evidence type="ECO:0000256" key="1">
    <source>
        <dbReference type="ARBA" id="ARBA00005791"/>
    </source>
</evidence>
<gene>
    <name evidence="8" type="ORF">A3D59_03010</name>
</gene>
<evidence type="ECO:0000256" key="6">
    <source>
        <dbReference type="SAM" id="Phobius"/>
    </source>
</evidence>
<dbReference type="SUPFAM" id="SSF52833">
    <property type="entry name" value="Thioredoxin-like"/>
    <property type="match status" value="1"/>
</dbReference>
<keyword evidence="6" id="KW-1133">Transmembrane helix</keyword>
<evidence type="ECO:0000256" key="2">
    <source>
        <dbReference type="ARBA" id="ARBA00022729"/>
    </source>
</evidence>
<dbReference type="InterPro" id="IPR036249">
    <property type="entry name" value="Thioredoxin-like_sf"/>
</dbReference>
<dbReference type="InterPro" id="IPR012336">
    <property type="entry name" value="Thioredoxin-like_fold"/>
</dbReference>
<evidence type="ECO:0000256" key="4">
    <source>
        <dbReference type="ARBA" id="ARBA00023157"/>
    </source>
</evidence>
<keyword evidence="6" id="KW-0472">Membrane</keyword>
<feature type="transmembrane region" description="Helical" evidence="6">
    <location>
        <begin position="6"/>
        <end position="25"/>
    </location>
</feature>
<organism evidence="8 9">
    <name type="scientific">Candidatus Wildermuthbacteria bacterium RIFCSPHIGHO2_02_FULL_47_17</name>
    <dbReference type="NCBI Taxonomy" id="1802452"/>
    <lineage>
        <taxon>Bacteria</taxon>
        <taxon>Candidatus Wildermuthiibacteriota</taxon>
    </lineage>
</organism>
<dbReference type="PANTHER" id="PTHR13887:SF14">
    <property type="entry name" value="DISULFIDE BOND FORMATION PROTEIN D"/>
    <property type="match status" value="1"/>
</dbReference>
<sequence length="251" mass="28460">MPLATPFYLAVVDNIPLITFYKLLYNNYAKFMKIEQFGIFIPIVVALVVAGGIFIWSLSYTPKGAGKLGPKEEKLFLPQANDPFLGSSDAPVTVVEVADILCPGCKRFFDEEEPKLREQYINTGKVKFYFWDVVFGGERSQLASESIYCANDQNKYWEYRELLLSQPRKQVWEWAGFGKEEFVAFARQLGLNPDDFSSCVDSRKYKEFVTGKDEMARGAGVMASPTIFINGKLFTDSSFESMSEFIDLLVP</sequence>
<keyword evidence="3" id="KW-0560">Oxidoreductase</keyword>
<evidence type="ECO:0000256" key="3">
    <source>
        <dbReference type="ARBA" id="ARBA00023002"/>
    </source>
</evidence>
<keyword evidence="6" id="KW-0812">Transmembrane</keyword>
<dbReference type="Proteomes" id="UP000179258">
    <property type="component" value="Unassembled WGS sequence"/>
</dbReference>
<comment type="caution">
    <text evidence="8">The sequence shown here is derived from an EMBL/GenBank/DDBJ whole genome shotgun (WGS) entry which is preliminary data.</text>
</comment>
<protein>
    <recommendedName>
        <fullName evidence="7">Thioredoxin-like fold domain-containing protein</fullName>
    </recommendedName>
</protein>
<dbReference type="Pfam" id="PF13462">
    <property type="entry name" value="Thioredoxin_4"/>
    <property type="match status" value="1"/>
</dbReference>
<reference evidence="8 9" key="1">
    <citation type="journal article" date="2016" name="Nat. Commun.">
        <title>Thousands of microbial genomes shed light on interconnected biogeochemical processes in an aquifer system.</title>
        <authorList>
            <person name="Anantharaman K."/>
            <person name="Brown C.T."/>
            <person name="Hug L.A."/>
            <person name="Sharon I."/>
            <person name="Castelle C.J."/>
            <person name="Probst A.J."/>
            <person name="Thomas B.C."/>
            <person name="Singh A."/>
            <person name="Wilkins M.J."/>
            <person name="Karaoz U."/>
            <person name="Brodie E.L."/>
            <person name="Williams K.H."/>
            <person name="Hubbard S.S."/>
            <person name="Banfield J.F."/>
        </authorList>
    </citation>
    <scope>NUCLEOTIDE SEQUENCE [LARGE SCALE GENOMIC DNA]</scope>
</reference>
<dbReference type="PANTHER" id="PTHR13887">
    <property type="entry name" value="GLUTATHIONE S-TRANSFERASE KAPPA"/>
    <property type="match status" value="1"/>
</dbReference>
<evidence type="ECO:0000313" key="9">
    <source>
        <dbReference type="Proteomes" id="UP000179258"/>
    </source>
</evidence>
<keyword evidence="2" id="KW-0732">Signal</keyword>
<keyword evidence="5" id="KW-0676">Redox-active center</keyword>
<dbReference type="Gene3D" id="3.40.30.10">
    <property type="entry name" value="Glutaredoxin"/>
    <property type="match status" value="1"/>
</dbReference>
<evidence type="ECO:0000256" key="5">
    <source>
        <dbReference type="ARBA" id="ARBA00023284"/>
    </source>
</evidence>
<proteinExistence type="inferred from homology"/>
<name>A0A1G2R5X8_9BACT</name>
<feature type="transmembrane region" description="Helical" evidence="6">
    <location>
        <begin position="37"/>
        <end position="58"/>
    </location>
</feature>
<feature type="domain" description="Thioredoxin-like fold" evidence="7">
    <location>
        <begin position="81"/>
        <end position="247"/>
    </location>
</feature>
<evidence type="ECO:0000313" key="8">
    <source>
        <dbReference type="EMBL" id="OHA67789.1"/>
    </source>
</evidence>
<dbReference type="GO" id="GO:0016491">
    <property type="term" value="F:oxidoreductase activity"/>
    <property type="evidence" value="ECO:0007669"/>
    <property type="project" value="UniProtKB-KW"/>
</dbReference>
<evidence type="ECO:0000259" key="7">
    <source>
        <dbReference type="Pfam" id="PF13462"/>
    </source>
</evidence>
<accession>A0A1G2R5X8</accession>
<comment type="similarity">
    <text evidence="1">Belongs to the thioredoxin family. DsbA subfamily.</text>
</comment>
<dbReference type="AlphaFoldDB" id="A0A1G2R5X8"/>